<dbReference type="PANTHER" id="PTHR42966:SF2">
    <property type="entry name" value="PSEUDAMINIC ACID SYNTHASE"/>
    <property type="match status" value="1"/>
</dbReference>
<dbReference type="PROSITE" id="PS50844">
    <property type="entry name" value="AFP_LIKE"/>
    <property type="match status" value="1"/>
</dbReference>
<proteinExistence type="predicted"/>
<dbReference type="SMART" id="SM00858">
    <property type="entry name" value="SAF"/>
    <property type="match status" value="1"/>
</dbReference>
<evidence type="ECO:0000259" key="1">
    <source>
        <dbReference type="PROSITE" id="PS50844"/>
    </source>
</evidence>
<sequence>MSTLKRPFIIAEVSGNHNGSIERAKEIISSAATNGASCVKLQTYTADTMTIRSDKPDFQIKGGLWDGRNLYELYEWAQTPYEWQKPLFDHARSLGLECISTPFDETAVDLLVDIGCPKIKIASFEVTDLPLVKYIAETKKPVIMSTGMANKQEISDALELLHKYGNGEVMLLHCVSGYPTPAEQMNLNAIGVLKSEFGCSVGLSDHTLGNQAAIAAVALGAEVIEKHFTLRRTDGGPDAAFSMEPEELAALVRDCNTVYDALGNGAFDLVAAEQENVKFRRSIYAVKSIKAGEAFSQDNIRRIRPGFGLEPKYFDLVLGKVALRDFSAGDPLTKADL</sequence>
<keyword evidence="3" id="KW-1185">Reference proteome</keyword>
<evidence type="ECO:0000313" key="2">
    <source>
        <dbReference type="EMBL" id="PKR60066.1"/>
    </source>
</evidence>
<accession>A0A2N3LBE5</accession>
<dbReference type="SUPFAM" id="SSF51569">
    <property type="entry name" value="Aldolase"/>
    <property type="match status" value="1"/>
</dbReference>
<dbReference type="Gene3D" id="3.20.20.70">
    <property type="entry name" value="Aldolase class I"/>
    <property type="match status" value="1"/>
</dbReference>
<dbReference type="InterPro" id="IPR013974">
    <property type="entry name" value="SAF"/>
</dbReference>
<dbReference type="Gene3D" id="3.90.1210.10">
    <property type="entry name" value="Antifreeze-like/N-acetylneuraminic acid synthase C-terminal domain"/>
    <property type="match status" value="1"/>
</dbReference>
<organism evidence="2 3">
    <name type="scientific">Thalassospira lohafexi</name>
    <dbReference type="NCBI Taxonomy" id="744227"/>
    <lineage>
        <taxon>Bacteria</taxon>
        <taxon>Pseudomonadati</taxon>
        <taxon>Pseudomonadota</taxon>
        <taxon>Alphaproteobacteria</taxon>
        <taxon>Rhodospirillales</taxon>
        <taxon>Thalassospiraceae</taxon>
        <taxon>Thalassospira</taxon>
    </lineage>
</organism>
<dbReference type="InterPro" id="IPR006190">
    <property type="entry name" value="SAF_AFP_Neu5Ac"/>
</dbReference>
<dbReference type="RefSeq" id="WP_101299260.1">
    <property type="nucleotide sequence ID" value="NZ_NXGX01000001.1"/>
</dbReference>
<dbReference type="InterPro" id="IPR057736">
    <property type="entry name" value="SAF_PseI/NeuA/NeuB"/>
</dbReference>
<dbReference type="Pfam" id="PF03102">
    <property type="entry name" value="NeuB"/>
    <property type="match status" value="1"/>
</dbReference>
<dbReference type="Pfam" id="PF08666">
    <property type="entry name" value="SAF"/>
    <property type="match status" value="1"/>
</dbReference>
<name>A0A2N3LBE5_9PROT</name>
<dbReference type="GO" id="GO:0016051">
    <property type="term" value="P:carbohydrate biosynthetic process"/>
    <property type="evidence" value="ECO:0007669"/>
    <property type="project" value="InterPro"/>
</dbReference>
<dbReference type="NCBIfam" id="TIGR03586">
    <property type="entry name" value="PseI"/>
    <property type="match status" value="1"/>
</dbReference>
<dbReference type="GO" id="GO:0047444">
    <property type="term" value="F:N-acylneuraminate-9-phosphate synthase activity"/>
    <property type="evidence" value="ECO:0007669"/>
    <property type="project" value="TreeGrafter"/>
</dbReference>
<dbReference type="Proteomes" id="UP000233332">
    <property type="component" value="Unassembled WGS sequence"/>
</dbReference>
<dbReference type="EMBL" id="NXGX01000001">
    <property type="protein sequence ID" value="PKR60066.1"/>
    <property type="molecule type" value="Genomic_DNA"/>
</dbReference>
<dbReference type="SUPFAM" id="SSF51269">
    <property type="entry name" value="AFP III-like domain"/>
    <property type="match status" value="1"/>
</dbReference>
<evidence type="ECO:0000313" key="3">
    <source>
        <dbReference type="Proteomes" id="UP000233332"/>
    </source>
</evidence>
<feature type="domain" description="AFP-like" evidence="1">
    <location>
        <begin position="282"/>
        <end position="337"/>
    </location>
</feature>
<dbReference type="AlphaFoldDB" id="A0A2N3LBE5"/>
<dbReference type="InterPro" id="IPR013785">
    <property type="entry name" value="Aldolase_TIM"/>
</dbReference>
<dbReference type="PANTHER" id="PTHR42966">
    <property type="entry name" value="N-ACETYLNEURAMINATE SYNTHASE"/>
    <property type="match status" value="1"/>
</dbReference>
<dbReference type="InterPro" id="IPR036732">
    <property type="entry name" value="AFP_Neu5c_C_sf"/>
</dbReference>
<comment type="caution">
    <text evidence="2">The sequence shown here is derived from an EMBL/GenBank/DDBJ whole genome shotgun (WGS) entry which is preliminary data.</text>
</comment>
<dbReference type="InterPro" id="IPR051690">
    <property type="entry name" value="PseI-like"/>
</dbReference>
<reference evidence="2 3" key="1">
    <citation type="submission" date="2017-09" db="EMBL/GenBank/DDBJ databases">
        <title>Biodiversity and function of Thalassospira species in the particle-attached aromatic-hydrocarbon-degrading consortia from the surface seawater of the China South Sea.</title>
        <authorList>
            <person name="Dong C."/>
            <person name="Lai Q."/>
            <person name="Shao Z."/>
        </authorList>
    </citation>
    <scope>NUCLEOTIDE SEQUENCE [LARGE SCALE GENOMIC DNA]</scope>
    <source>
        <strain evidence="2 3">139Z-12</strain>
    </source>
</reference>
<dbReference type="InterPro" id="IPR020030">
    <property type="entry name" value="Pseudaminic_synth_PseI"/>
</dbReference>
<dbReference type="CDD" id="cd11615">
    <property type="entry name" value="SAF_NeuB_like"/>
    <property type="match status" value="1"/>
</dbReference>
<dbReference type="InterPro" id="IPR013132">
    <property type="entry name" value="PseI/NeuA/B-like_N"/>
</dbReference>
<gene>
    <name evidence="2" type="primary">pseI</name>
    <name evidence="2" type="ORF">COO92_01450</name>
</gene>
<protein>
    <submittedName>
        <fullName evidence="2">Pseudaminic acid synthase</fullName>
    </submittedName>
</protein>